<reference evidence="2 3" key="1">
    <citation type="journal article" date="2020" name="Nature">
        <title>Isolation of an archaeon at the prokaryote-eukaryote interface.</title>
        <authorList>
            <person name="Imachi H."/>
            <person name="Nobu M.K."/>
            <person name="Nakahara N."/>
            <person name="Morono Y."/>
            <person name="Ogawara M."/>
            <person name="Takaki Y."/>
            <person name="Takano Y."/>
            <person name="Uematsu K."/>
            <person name="Ikuta T."/>
            <person name="Ito M."/>
            <person name="Matsui Y."/>
            <person name="Miyazaki M."/>
            <person name="Murata K."/>
            <person name="Saito Y."/>
            <person name="Sakai S."/>
            <person name="Song C."/>
            <person name="Tasumi E."/>
            <person name="Yamanaka Y."/>
            <person name="Yamaguchi T."/>
            <person name="Kamagata Y."/>
            <person name="Tamaki H."/>
            <person name="Takai K."/>
        </authorList>
    </citation>
    <scope>NUCLEOTIDE SEQUENCE [LARGE SCALE GENOMIC DNA]</scope>
    <source>
        <strain evidence="2 3">MK-D1</strain>
    </source>
</reference>
<reference evidence="2 3" key="2">
    <citation type="journal article" date="2024" name="Int. J. Syst. Evol. Microbiol.">
        <title>Promethearchaeum syntrophicum gen. nov., sp. nov., an anaerobic, obligately syntrophic archaeon, the first isolate of the lineage 'Asgard' archaea, and proposal of the new archaeal phylum Promethearchaeota phyl. nov. and kingdom Promethearchaeati regn. nov.</title>
        <authorList>
            <person name="Imachi H."/>
            <person name="Nobu M.K."/>
            <person name="Kato S."/>
            <person name="Takaki Y."/>
            <person name="Miyazaki M."/>
            <person name="Miyata M."/>
            <person name="Ogawara M."/>
            <person name="Saito Y."/>
            <person name="Sakai S."/>
            <person name="Tahara Y.O."/>
            <person name="Takano Y."/>
            <person name="Tasumi E."/>
            <person name="Uematsu K."/>
            <person name="Yoshimura T."/>
            <person name="Itoh T."/>
            <person name="Ohkuma M."/>
            <person name="Takai K."/>
        </authorList>
    </citation>
    <scope>NUCLEOTIDE SEQUENCE [LARGE SCALE GENOMIC DNA]</scope>
    <source>
        <strain evidence="2 3">MK-D1</strain>
    </source>
</reference>
<proteinExistence type="predicted"/>
<evidence type="ECO:0000313" key="3">
    <source>
        <dbReference type="Proteomes" id="UP000321408"/>
    </source>
</evidence>
<sequence>MVEVKFGLKNPYKVYIVRNWRDLIDQIRISSIFTIGLLIVAIYQNIIHNNTRIYFYIWPLISLILLIYFLIPTSKITFDLEKNFWKIQYYAIVPIKKFEGTISSLTKIISTENIDERKKYKYSLKNSKLYSDLSVLESNNEGEYKKKIIYSNKTYSYQSHKYNVKQNEKIGIVLENFFQNLNIQIEFEKLFNHFPNTNIKK</sequence>
<gene>
    <name evidence="2" type="ORF">DSAG12_02408</name>
</gene>
<organism evidence="2 3">
    <name type="scientific">Promethearchaeum syntrophicum</name>
    <dbReference type="NCBI Taxonomy" id="2594042"/>
    <lineage>
        <taxon>Archaea</taxon>
        <taxon>Promethearchaeati</taxon>
        <taxon>Promethearchaeota</taxon>
        <taxon>Promethearchaeia</taxon>
        <taxon>Promethearchaeales</taxon>
        <taxon>Promethearchaeaceae</taxon>
        <taxon>Promethearchaeum</taxon>
    </lineage>
</organism>
<keyword evidence="1" id="KW-0812">Transmembrane</keyword>
<dbReference type="AlphaFoldDB" id="A0A5B9DBM3"/>
<keyword evidence="1" id="KW-1133">Transmembrane helix</keyword>
<keyword evidence="1" id="KW-0472">Membrane</keyword>
<feature type="transmembrane region" description="Helical" evidence="1">
    <location>
        <begin position="53"/>
        <end position="71"/>
    </location>
</feature>
<dbReference type="EMBL" id="CP042905">
    <property type="protein sequence ID" value="QEE16578.1"/>
    <property type="molecule type" value="Genomic_DNA"/>
</dbReference>
<accession>A0A5B9DBM3</accession>
<dbReference type="KEGG" id="psyt:DSAG12_02408"/>
<feature type="transmembrane region" description="Helical" evidence="1">
    <location>
        <begin position="27"/>
        <end position="47"/>
    </location>
</feature>
<keyword evidence="3" id="KW-1185">Reference proteome</keyword>
<dbReference type="GeneID" id="41330395"/>
<name>A0A5B9DBM3_9ARCH</name>
<evidence type="ECO:0000313" key="2">
    <source>
        <dbReference type="EMBL" id="QEE16578.1"/>
    </source>
</evidence>
<evidence type="ECO:0000256" key="1">
    <source>
        <dbReference type="SAM" id="Phobius"/>
    </source>
</evidence>
<dbReference type="RefSeq" id="WP_147663451.1">
    <property type="nucleotide sequence ID" value="NZ_CP042905.2"/>
</dbReference>
<dbReference type="Proteomes" id="UP000321408">
    <property type="component" value="Chromosome"/>
</dbReference>
<protein>
    <submittedName>
        <fullName evidence="2">Uncharacterized protein</fullName>
    </submittedName>
</protein>